<sequence>MIHKLFFNKNSHLIFDLFLNKTISSLYNGKVSNALTQRNYTTKNLIDSDFKSIYITKDIPNYFTFTPKDANTKFKEVLQYNGYLLNLSGYTNATDFINSTLNKRNRKNLNSKTNRLHENHNISSQVFFGSIDKQEYDRIFEDFYKLLNARFKKKKMYNRYLPNWNDLQASTFQKIQDRNASLHVIYDNSNPIAITLNFHLNDIVFSHIQTYDMNYSKYNMGDISMVHHIEWLINNHISIFDLSMGKTYYKEKWSNHTYHFFYHIFYNKRSIISRLSARVIALELKLLQFLRNKNIIGKLFMFDKLIYTYKSKVVKQ</sequence>
<dbReference type="EMBL" id="CP025791">
    <property type="protein sequence ID" value="AUP77255.1"/>
    <property type="molecule type" value="Genomic_DNA"/>
</dbReference>
<dbReference type="KEGG" id="fek:C1H87_00390"/>
<reference evidence="2 3" key="1">
    <citation type="submission" date="2018-01" db="EMBL/GenBank/DDBJ databases">
        <title>Complete genome sequence of Flavivirga eckloniae ECD14 isolated from seaweed Ecklonia cava.</title>
        <authorList>
            <person name="Lee J.H."/>
            <person name="Baik K.S."/>
            <person name="Seong C.N."/>
        </authorList>
    </citation>
    <scope>NUCLEOTIDE SEQUENCE [LARGE SCALE GENOMIC DNA]</scope>
    <source>
        <strain evidence="2 3">ECD14</strain>
    </source>
</reference>
<dbReference type="Pfam" id="PF13480">
    <property type="entry name" value="Acetyltransf_6"/>
    <property type="match status" value="1"/>
</dbReference>
<name>A0A2K9PJQ7_9FLAO</name>
<dbReference type="SUPFAM" id="SSF55729">
    <property type="entry name" value="Acyl-CoA N-acyltransferases (Nat)"/>
    <property type="match status" value="1"/>
</dbReference>
<accession>A0A2K9PJQ7</accession>
<evidence type="ECO:0000313" key="2">
    <source>
        <dbReference type="EMBL" id="AUP77255.1"/>
    </source>
</evidence>
<proteinExistence type="predicted"/>
<gene>
    <name evidence="2" type="ORF">C1H87_00390</name>
</gene>
<dbReference type="OrthoDB" id="1422531at2"/>
<keyword evidence="3" id="KW-1185">Reference proteome</keyword>
<dbReference type="InterPro" id="IPR038740">
    <property type="entry name" value="BioF2-like_GNAT_dom"/>
</dbReference>
<evidence type="ECO:0000313" key="3">
    <source>
        <dbReference type="Proteomes" id="UP000235826"/>
    </source>
</evidence>
<dbReference type="InterPro" id="IPR016181">
    <property type="entry name" value="Acyl_CoA_acyltransferase"/>
</dbReference>
<dbReference type="RefSeq" id="WP_102753915.1">
    <property type="nucleotide sequence ID" value="NZ_CP025791.1"/>
</dbReference>
<dbReference type="AlphaFoldDB" id="A0A2K9PJQ7"/>
<protein>
    <recommendedName>
        <fullName evidence="1">BioF2-like acetyltransferase domain-containing protein</fullName>
    </recommendedName>
</protein>
<evidence type="ECO:0000259" key="1">
    <source>
        <dbReference type="Pfam" id="PF13480"/>
    </source>
</evidence>
<dbReference type="Proteomes" id="UP000235826">
    <property type="component" value="Chromosome"/>
</dbReference>
<feature type="domain" description="BioF2-like acetyltransferase" evidence="1">
    <location>
        <begin position="104"/>
        <end position="251"/>
    </location>
</feature>
<dbReference type="Gene3D" id="3.40.630.30">
    <property type="match status" value="1"/>
</dbReference>
<organism evidence="2 3">
    <name type="scientific">Flavivirga eckloniae</name>
    <dbReference type="NCBI Taxonomy" id="1803846"/>
    <lineage>
        <taxon>Bacteria</taxon>
        <taxon>Pseudomonadati</taxon>
        <taxon>Bacteroidota</taxon>
        <taxon>Flavobacteriia</taxon>
        <taxon>Flavobacteriales</taxon>
        <taxon>Flavobacteriaceae</taxon>
        <taxon>Flavivirga</taxon>
    </lineage>
</organism>